<protein>
    <submittedName>
        <fullName evidence="1">Uncharacterized protein</fullName>
    </submittedName>
</protein>
<name>A0A7W7QWD8_9ACTN</name>
<reference evidence="1 2" key="1">
    <citation type="submission" date="2020-08" db="EMBL/GenBank/DDBJ databases">
        <title>Genomic Encyclopedia of Type Strains, Phase III (KMG-III): the genomes of soil and plant-associated and newly described type strains.</title>
        <authorList>
            <person name="Whitman W."/>
        </authorList>
    </citation>
    <scope>NUCLEOTIDE SEQUENCE [LARGE SCALE GENOMIC DNA]</scope>
    <source>
        <strain evidence="1 2">CECT 8840</strain>
    </source>
</reference>
<comment type="caution">
    <text evidence="1">The sequence shown here is derived from an EMBL/GenBank/DDBJ whole genome shotgun (WGS) entry which is preliminary data.</text>
</comment>
<dbReference type="Proteomes" id="UP000552644">
    <property type="component" value="Unassembled WGS sequence"/>
</dbReference>
<keyword evidence="2" id="KW-1185">Reference proteome</keyword>
<dbReference type="EMBL" id="JACHJP010000021">
    <property type="protein sequence ID" value="MBB4920960.1"/>
    <property type="molecule type" value="Genomic_DNA"/>
</dbReference>
<evidence type="ECO:0000313" key="1">
    <source>
        <dbReference type="EMBL" id="MBB4920960.1"/>
    </source>
</evidence>
<sequence length="202" mass="21949">MIATVAVRVRVAYGTHARLAVHLRAEKARGRQLLTQLLEVAGYRQDLPGAERARLLAEARAVRAAMRARGELLDTVDALVTPAVRAELAGRGWAWPLPTPPRSAPKAGRWPGSRDSGYPEAISLRLPPDLARQVYAGCWHASKEAIAELRAWRDANPGVVAHLDPELRADYDEMAARVITPGHVLRAAVARALPADDTSLQT</sequence>
<dbReference type="RefSeq" id="WP_184725764.1">
    <property type="nucleotide sequence ID" value="NZ_JACHJP010000021.1"/>
</dbReference>
<organism evidence="1 2">
    <name type="scientific">Streptosporangium saharense</name>
    <dbReference type="NCBI Taxonomy" id="1706840"/>
    <lineage>
        <taxon>Bacteria</taxon>
        <taxon>Bacillati</taxon>
        <taxon>Actinomycetota</taxon>
        <taxon>Actinomycetes</taxon>
        <taxon>Streptosporangiales</taxon>
        <taxon>Streptosporangiaceae</taxon>
        <taxon>Streptosporangium</taxon>
    </lineage>
</organism>
<accession>A0A7W7QWD8</accession>
<evidence type="ECO:0000313" key="2">
    <source>
        <dbReference type="Proteomes" id="UP000552644"/>
    </source>
</evidence>
<gene>
    <name evidence="1" type="ORF">FHS44_008113</name>
</gene>
<proteinExistence type="predicted"/>
<dbReference type="AlphaFoldDB" id="A0A7W7QWD8"/>